<dbReference type="GO" id="GO:0005829">
    <property type="term" value="C:cytosol"/>
    <property type="evidence" value="ECO:0007669"/>
    <property type="project" value="TreeGrafter"/>
</dbReference>
<sequence>MAAAGEEYLNKGRRMEPVPPRPFPETPVSRLSFRRTGARSGIVRSGKWGPACAVSRQVREFPWKRVKGFDGLFRPVTMRPLRDGACAMIIASLSDSARYESLNPLFQRAFDFVREAGPASLEPGPHVLEEDALIVMVNEPAMKKPEKARMEVHDRFIDIHVPLSREEGFAWKDRSALEKPSEPFNMEKDAQHYDDAPDTSFTVKPGQFAVFFPEDAHAGCIGEGALRKLVIKVRTA</sequence>
<feature type="region of interest" description="Disordered" evidence="1">
    <location>
        <begin position="1"/>
        <end position="28"/>
    </location>
</feature>
<dbReference type="InterPro" id="IPR037012">
    <property type="entry name" value="NanQ/TabA/YiaL_sf"/>
</dbReference>
<evidence type="ECO:0000313" key="2">
    <source>
        <dbReference type="EMBL" id="QHV64023.1"/>
    </source>
</evidence>
<reference evidence="2" key="1">
    <citation type="submission" date="2018-05" db="EMBL/GenBank/DDBJ databases">
        <title>Complete genome sequnece of Akkermansia muciniphila EB-AMDK-40.</title>
        <authorList>
            <person name="Nam Y.-D."/>
            <person name="Chung W.-H."/>
            <person name="Park Y.S."/>
            <person name="Kang J."/>
        </authorList>
    </citation>
    <scope>NUCLEOTIDE SEQUENCE</scope>
    <source>
        <strain evidence="2">EB-AMDK-40</strain>
    </source>
</reference>
<evidence type="ECO:0000256" key="1">
    <source>
        <dbReference type="SAM" id="MobiDB-lite"/>
    </source>
</evidence>
<dbReference type="EMBL" id="CP029701">
    <property type="protein sequence ID" value="QHV64023.1"/>
    <property type="molecule type" value="Genomic_DNA"/>
</dbReference>
<dbReference type="Gene3D" id="2.60.120.370">
    <property type="entry name" value="YhcH/YjgK/YiaL"/>
    <property type="match status" value="1"/>
</dbReference>
<proteinExistence type="predicted"/>
<dbReference type="NCBIfam" id="TIGR00022">
    <property type="entry name" value="YhcH/YjgK/YiaL family protein"/>
    <property type="match status" value="1"/>
</dbReference>
<dbReference type="Proteomes" id="UP000642553">
    <property type="component" value="Chromosome"/>
</dbReference>
<evidence type="ECO:0000313" key="3">
    <source>
        <dbReference type="Proteomes" id="UP000642553"/>
    </source>
</evidence>
<organism evidence="2 3">
    <name type="scientific">Akkermansia massiliensis</name>
    <dbReference type="NCBI Taxonomy" id="2927224"/>
    <lineage>
        <taxon>Bacteria</taxon>
        <taxon>Pseudomonadati</taxon>
        <taxon>Verrucomicrobiota</taxon>
        <taxon>Verrucomicrobiia</taxon>
        <taxon>Verrucomicrobiales</taxon>
        <taxon>Akkermansiaceae</taxon>
        <taxon>Akkermansia</taxon>
    </lineage>
</organism>
<gene>
    <name evidence="2" type="ORF">DMI76_11905</name>
</gene>
<dbReference type="SUPFAM" id="SSF51197">
    <property type="entry name" value="Clavaminate synthase-like"/>
    <property type="match status" value="1"/>
</dbReference>
<accession>A0AAE6W2V0</accession>
<dbReference type="InterPro" id="IPR004375">
    <property type="entry name" value="NanQ/TabA/YiaL"/>
</dbReference>
<name>A0AAE6W2V0_9BACT</name>
<dbReference type="PANTHER" id="PTHR34986">
    <property type="entry name" value="EVOLVED BETA-GALACTOSIDASE SUBUNIT BETA"/>
    <property type="match status" value="1"/>
</dbReference>
<dbReference type="Pfam" id="PF04074">
    <property type="entry name" value="DUF386"/>
    <property type="match status" value="1"/>
</dbReference>
<protein>
    <submittedName>
        <fullName evidence="2">DUF386 domain-containing protein</fullName>
    </submittedName>
</protein>
<dbReference type="PANTHER" id="PTHR34986:SF1">
    <property type="entry name" value="PROTEIN YIAL"/>
    <property type="match status" value="1"/>
</dbReference>
<dbReference type="AlphaFoldDB" id="A0AAE6W2V0"/>